<keyword evidence="3" id="KW-1185">Reference proteome</keyword>
<keyword evidence="1" id="KW-0472">Membrane</keyword>
<feature type="transmembrane region" description="Helical" evidence="1">
    <location>
        <begin position="73"/>
        <end position="90"/>
    </location>
</feature>
<dbReference type="STRING" id="212667.VFDL14_18880"/>
<evidence type="ECO:0000256" key="1">
    <source>
        <dbReference type="SAM" id="Phobius"/>
    </source>
</evidence>
<keyword evidence="1" id="KW-0812">Transmembrane</keyword>
<accession>A0A066UM81</accession>
<feature type="transmembrane region" description="Helical" evidence="1">
    <location>
        <begin position="141"/>
        <end position="163"/>
    </location>
</feature>
<feature type="transmembrane region" description="Helical" evidence="1">
    <location>
        <begin position="183"/>
        <end position="199"/>
    </location>
</feature>
<feature type="transmembrane region" description="Helical" evidence="1">
    <location>
        <begin position="20"/>
        <end position="37"/>
    </location>
</feature>
<evidence type="ECO:0000313" key="2">
    <source>
        <dbReference type="EMBL" id="KDN26992.1"/>
    </source>
</evidence>
<sequence length="203" mass="23331">MQYISPIYDERRSGRVFDTFIILHSFLLTLVVAYISIHFDSHTKESSVLEISQVAILLGTALISYIKAQESRAFSSILKIHALLMLLLVSRELDQVFELFLFHGFWKVPAGAIVATITYQMFSHRKSVIVAAKRFTATDSFLVWIIGVFMFLIFSRIAGYKGFWMEFLGDGYNRDIKTLVEEGLEFFGYSFLLSSIILLREKI</sequence>
<reference evidence="2 3" key="1">
    <citation type="submission" date="2014-02" db="EMBL/GenBank/DDBJ databases">
        <title>Vibrio fortis Dalian14 Genome Sequencing.</title>
        <authorList>
            <person name="Wang Y."/>
            <person name="Song L."/>
            <person name="Liu G."/>
            <person name="Ding J."/>
        </authorList>
    </citation>
    <scope>NUCLEOTIDE SEQUENCE [LARGE SCALE GENOMIC DNA]</scope>
    <source>
        <strain evidence="2 3">Dalian14</strain>
    </source>
</reference>
<dbReference type="EMBL" id="JFFR01000027">
    <property type="protein sequence ID" value="KDN26992.1"/>
    <property type="molecule type" value="Genomic_DNA"/>
</dbReference>
<proteinExistence type="predicted"/>
<protein>
    <submittedName>
        <fullName evidence="2">Uncharacterized protein</fullName>
    </submittedName>
</protein>
<dbReference type="OrthoDB" id="1425700at2"/>
<evidence type="ECO:0000313" key="3">
    <source>
        <dbReference type="Proteomes" id="UP000027219"/>
    </source>
</evidence>
<gene>
    <name evidence="2" type="ORF">VFDL14_18880</name>
</gene>
<dbReference type="AlphaFoldDB" id="A0A066UM81"/>
<feature type="transmembrane region" description="Helical" evidence="1">
    <location>
        <begin position="96"/>
        <end position="120"/>
    </location>
</feature>
<feature type="transmembrane region" description="Helical" evidence="1">
    <location>
        <begin position="49"/>
        <end position="66"/>
    </location>
</feature>
<comment type="caution">
    <text evidence="2">The sequence shown here is derived from an EMBL/GenBank/DDBJ whole genome shotgun (WGS) entry which is preliminary data.</text>
</comment>
<dbReference type="Proteomes" id="UP000027219">
    <property type="component" value="Unassembled WGS sequence"/>
</dbReference>
<organism evidence="2 3">
    <name type="scientific">Vibrio fortis</name>
    <dbReference type="NCBI Taxonomy" id="212667"/>
    <lineage>
        <taxon>Bacteria</taxon>
        <taxon>Pseudomonadati</taxon>
        <taxon>Pseudomonadota</taxon>
        <taxon>Gammaproteobacteria</taxon>
        <taxon>Vibrionales</taxon>
        <taxon>Vibrionaceae</taxon>
        <taxon>Vibrio</taxon>
    </lineage>
</organism>
<keyword evidence="1" id="KW-1133">Transmembrane helix</keyword>
<dbReference type="RefSeq" id="WP_032552349.1">
    <property type="nucleotide sequence ID" value="NZ_JFFR01000027.1"/>
</dbReference>
<name>A0A066UM81_9VIBR</name>